<protein>
    <recommendedName>
        <fullName evidence="4">BNR repeat domain protein</fullName>
    </recommendedName>
</protein>
<feature type="region of interest" description="Disordered" evidence="1">
    <location>
        <begin position="1"/>
        <end position="73"/>
    </location>
</feature>
<dbReference type="RefSeq" id="WP_106094932.1">
    <property type="nucleotide sequence ID" value="NZ_PVNL01000171.1"/>
</dbReference>
<dbReference type="OrthoDB" id="5490366at2"/>
<dbReference type="Gene3D" id="2.130.10.10">
    <property type="entry name" value="YVTN repeat-like/Quinoprotein amine dehydrogenase"/>
    <property type="match status" value="1"/>
</dbReference>
<feature type="compositionally biased region" description="Acidic residues" evidence="1">
    <location>
        <begin position="39"/>
        <end position="69"/>
    </location>
</feature>
<name>A0A2S9XFP2_9BACT</name>
<accession>A0A2S9XFP2</accession>
<evidence type="ECO:0000313" key="2">
    <source>
        <dbReference type="EMBL" id="PRP91679.1"/>
    </source>
</evidence>
<dbReference type="SUPFAM" id="SSF110296">
    <property type="entry name" value="Oligoxyloglucan reducing end-specific cellobiohydrolase"/>
    <property type="match status" value="1"/>
</dbReference>
<dbReference type="AlphaFoldDB" id="A0A2S9XFP2"/>
<gene>
    <name evidence="2" type="ORF">ENSA7_81900</name>
</gene>
<dbReference type="EMBL" id="PVNL01000171">
    <property type="protein sequence ID" value="PRP91679.1"/>
    <property type="molecule type" value="Genomic_DNA"/>
</dbReference>
<evidence type="ECO:0008006" key="4">
    <source>
        <dbReference type="Google" id="ProtNLM"/>
    </source>
</evidence>
<evidence type="ECO:0000313" key="3">
    <source>
        <dbReference type="Proteomes" id="UP000238823"/>
    </source>
</evidence>
<organism evidence="2 3">
    <name type="scientific">Enhygromyxa salina</name>
    <dbReference type="NCBI Taxonomy" id="215803"/>
    <lineage>
        <taxon>Bacteria</taxon>
        <taxon>Pseudomonadati</taxon>
        <taxon>Myxococcota</taxon>
        <taxon>Polyangia</taxon>
        <taxon>Nannocystales</taxon>
        <taxon>Nannocystaceae</taxon>
        <taxon>Enhygromyxa</taxon>
    </lineage>
</organism>
<reference evidence="2 3" key="1">
    <citation type="submission" date="2018-03" db="EMBL/GenBank/DDBJ databases">
        <title>Draft Genome Sequences of the Obligatory Marine Myxobacteria Enhygromyxa salina SWB007.</title>
        <authorList>
            <person name="Poehlein A."/>
            <person name="Moghaddam J.A."/>
            <person name="Harms H."/>
            <person name="Alanjari M."/>
            <person name="Koenig G.M."/>
            <person name="Daniel R."/>
            <person name="Schaeberle T.F."/>
        </authorList>
    </citation>
    <scope>NUCLEOTIDE SEQUENCE [LARGE SCALE GENOMIC DNA]</scope>
    <source>
        <strain evidence="2 3">SWB007</strain>
    </source>
</reference>
<dbReference type="InterPro" id="IPR015943">
    <property type="entry name" value="WD40/YVTN_repeat-like_dom_sf"/>
</dbReference>
<proteinExistence type="predicted"/>
<comment type="caution">
    <text evidence="2">The sequence shown here is derived from an EMBL/GenBank/DDBJ whole genome shotgun (WGS) entry which is preliminary data.</text>
</comment>
<dbReference type="Proteomes" id="UP000238823">
    <property type="component" value="Unassembled WGS sequence"/>
</dbReference>
<evidence type="ECO:0000256" key="1">
    <source>
        <dbReference type="SAM" id="MobiDB-lite"/>
    </source>
</evidence>
<sequence>MLSTLALCACSGEPTSDGDPTGDGDGDATVGETTSNGDGDGDPGDGDPGDGDPGDGDGDPGDGDGDGDGDGQLVGVFVAQGSLGRSTLSCDDGQTWIKNRSYDLDGSIEVCDEVASVACFADPCSLWQFNDQQCEMQAQCDCDHNPGADLGLAFGNGVFVATWGWGPPGAIKASVDGFNWAVAVEPTTQAGVAFGNGTFVAAERTMRVSADGYTWSDGGEADFRNQADEVIWNARDIGFADVAGGVFVAGASSGNGSDLMISKDAGQTWTRPAGSWACGGDFKGVAGGNDVIVVVFGEKVCRSSDGGDSFELAELAGGAEVVFDGVQFVSWRDGGRWVSSDGASWTSTDLVIEGLPQGHGFALGPVARSEETGTYVSVREGWQVWYEAQDFYRSGDGVTWEVLSAGSFAASHRIRHIAYGWVDAVACE</sequence>